<keyword evidence="1" id="KW-1133">Transmembrane helix</keyword>
<dbReference type="RefSeq" id="WP_255888362.1">
    <property type="nucleotide sequence ID" value="NZ_JAFMZM010000001.1"/>
</dbReference>
<dbReference type="InterPro" id="IPR006976">
    <property type="entry name" value="VanZ-like"/>
</dbReference>
<dbReference type="EMBL" id="JBHTCH010000014">
    <property type="protein sequence ID" value="MFC7361123.1"/>
    <property type="molecule type" value="Genomic_DNA"/>
</dbReference>
<feature type="transmembrane region" description="Helical" evidence="1">
    <location>
        <begin position="60"/>
        <end position="79"/>
    </location>
</feature>
<keyword evidence="1" id="KW-0472">Membrane</keyword>
<dbReference type="Proteomes" id="UP001596524">
    <property type="component" value="Unassembled WGS sequence"/>
</dbReference>
<evidence type="ECO:0000313" key="3">
    <source>
        <dbReference type="EMBL" id="MFC7361123.1"/>
    </source>
</evidence>
<keyword evidence="1" id="KW-0812">Transmembrane</keyword>
<evidence type="ECO:0000259" key="2">
    <source>
        <dbReference type="Pfam" id="PF04892"/>
    </source>
</evidence>
<accession>A0ABW2N5Z5</accession>
<gene>
    <name evidence="3" type="ORF">ACFQO6_12655</name>
</gene>
<keyword evidence="4" id="KW-1185">Reference proteome</keyword>
<sequence length="136" mass="15003">MVWRRWRGVVAAVGAAYLLGLVVVVASPWGWELNRLTVDLYVQLRYDWPIAPDWVSPEHYGALLNVVLFVPFGALAVLVTGRPWWWVIPAAALASVAIELAQGRWLARDDSSWDVVANTAGALLGALAITLRGRTR</sequence>
<dbReference type="Pfam" id="PF04892">
    <property type="entry name" value="VanZ"/>
    <property type="match status" value="1"/>
</dbReference>
<evidence type="ECO:0000313" key="4">
    <source>
        <dbReference type="Proteomes" id="UP001596524"/>
    </source>
</evidence>
<feature type="transmembrane region" description="Helical" evidence="1">
    <location>
        <begin position="113"/>
        <end position="131"/>
    </location>
</feature>
<comment type="caution">
    <text evidence="3">The sequence shown here is derived from an EMBL/GenBank/DDBJ whole genome shotgun (WGS) entry which is preliminary data.</text>
</comment>
<name>A0ABW2N5Z5_9ACTN</name>
<feature type="domain" description="VanZ-like" evidence="2">
    <location>
        <begin position="17"/>
        <end position="130"/>
    </location>
</feature>
<organism evidence="3 4">
    <name type="scientific">Nocardioides astragali</name>
    <dbReference type="NCBI Taxonomy" id="1776736"/>
    <lineage>
        <taxon>Bacteria</taxon>
        <taxon>Bacillati</taxon>
        <taxon>Actinomycetota</taxon>
        <taxon>Actinomycetes</taxon>
        <taxon>Propionibacteriales</taxon>
        <taxon>Nocardioidaceae</taxon>
        <taxon>Nocardioides</taxon>
    </lineage>
</organism>
<protein>
    <submittedName>
        <fullName evidence="3">VanZ family protein</fullName>
    </submittedName>
</protein>
<reference evidence="4" key="1">
    <citation type="journal article" date="2019" name="Int. J. Syst. Evol. Microbiol.">
        <title>The Global Catalogue of Microorganisms (GCM) 10K type strain sequencing project: providing services to taxonomists for standard genome sequencing and annotation.</title>
        <authorList>
            <consortium name="The Broad Institute Genomics Platform"/>
            <consortium name="The Broad Institute Genome Sequencing Center for Infectious Disease"/>
            <person name="Wu L."/>
            <person name="Ma J."/>
        </authorList>
    </citation>
    <scope>NUCLEOTIDE SEQUENCE [LARGE SCALE GENOMIC DNA]</scope>
    <source>
        <strain evidence="4">FCH27</strain>
    </source>
</reference>
<feature type="transmembrane region" description="Helical" evidence="1">
    <location>
        <begin position="86"/>
        <end position="107"/>
    </location>
</feature>
<evidence type="ECO:0000256" key="1">
    <source>
        <dbReference type="SAM" id="Phobius"/>
    </source>
</evidence>
<proteinExistence type="predicted"/>